<organism evidence="3 4">
    <name type="scientific">Paenibacillus sambharensis</name>
    <dbReference type="NCBI Taxonomy" id="1803190"/>
    <lineage>
        <taxon>Bacteria</taxon>
        <taxon>Bacillati</taxon>
        <taxon>Bacillota</taxon>
        <taxon>Bacilli</taxon>
        <taxon>Bacillales</taxon>
        <taxon>Paenibacillaceae</taxon>
        <taxon>Paenibacillus</taxon>
    </lineage>
</organism>
<keyword evidence="4" id="KW-1185">Reference proteome</keyword>
<keyword evidence="1" id="KW-0175">Coiled coil</keyword>
<evidence type="ECO:0000313" key="4">
    <source>
        <dbReference type="Proteomes" id="UP000249522"/>
    </source>
</evidence>
<dbReference type="Pfam" id="PF01814">
    <property type="entry name" value="Hemerythrin"/>
    <property type="match status" value="1"/>
</dbReference>
<dbReference type="AlphaFoldDB" id="A0A2W1LGN2"/>
<dbReference type="OrthoDB" id="2678508at2"/>
<sequence>MKKSLTSRVIFWCFTRDLFHIIISADRLRWEIFSRSLKEPEGSFVQTELQHSRPSSTPIHPLDQLEEALQRLKEEHDQLLDQLGTLYDEVKGISQEQNMLSRQTRLYVLRDEALEFQRRMEEHAAWEDTVMFPLIGNYFGEQSNHLTVMEQEHEIAEQFVLAFIEAVKRAPVREHEAKEMGSYLQEALMMLERHFLSEEQFVTELWDLCSAYGY</sequence>
<proteinExistence type="predicted"/>
<name>A0A2W1LGN2_9BACL</name>
<gene>
    <name evidence="3" type="ORF">DNH61_19875</name>
</gene>
<reference evidence="3 4" key="1">
    <citation type="submission" date="2018-06" db="EMBL/GenBank/DDBJ databases">
        <title>Paenibacillus imtechensis sp. nov.</title>
        <authorList>
            <person name="Pinnaka A.K."/>
            <person name="Singh H."/>
            <person name="Kaur M."/>
        </authorList>
    </citation>
    <scope>NUCLEOTIDE SEQUENCE [LARGE SCALE GENOMIC DNA]</scope>
    <source>
        <strain evidence="3 4">SMB1</strain>
    </source>
</reference>
<dbReference type="Proteomes" id="UP000249522">
    <property type="component" value="Unassembled WGS sequence"/>
</dbReference>
<dbReference type="EMBL" id="QKRB01000054">
    <property type="protein sequence ID" value="PZD94202.1"/>
    <property type="molecule type" value="Genomic_DNA"/>
</dbReference>
<feature type="coiled-coil region" evidence="1">
    <location>
        <begin position="62"/>
        <end position="89"/>
    </location>
</feature>
<evidence type="ECO:0000313" key="3">
    <source>
        <dbReference type="EMBL" id="PZD94202.1"/>
    </source>
</evidence>
<evidence type="ECO:0000259" key="2">
    <source>
        <dbReference type="Pfam" id="PF01814"/>
    </source>
</evidence>
<dbReference type="InterPro" id="IPR012312">
    <property type="entry name" value="Hemerythrin-like"/>
</dbReference>
<evidence type="ECO:0000256" key="1">
    <source>
        <dbReference type="SAM" id="Coils"/>
    </source>
</evidence>
<feature type="domain" description="Hemerythrin-like" evidence="2">
    <location>
        <begin position="69"/>
        <end position="200"/>
    </location>
</feature>
<dbReference type="Gene3D" id="1.20.120.520">
    <property type="entry name" value="nmb1532 protein domain like"/>
    <property type="match status" value="1"/>
</dbReference>
<protein>
    <submittedName>
        <fullName evidence="3">Hemerythrin domain-containing protein</fullName>
    </submittedName>
</protein>
<accession>A0A2W1LGN2</accession>
<comment type="caution">
    <text evidence="3">The sequence shown here is derived from an EMBL/GenBank/DDBJ whole genome shotgun (WGS) entry which is preliminary data.</text>
</comment>